<keyword evidence="1" id="KW-1133">Transmembrane helix</keyword>
<name>A0A327QP59_9BACT</name>
<sequence length="165" mass="18738">MLDCFQAVLVILAVCIFIPAMLVIALPFALLLHNPEEKNQFEEKYKAYLDSINGACIFCYTNNKISAPIIENMILSLLPSCIHVVKLEGKSVQPSSLDKNQVSSMLYRHAYKKGGFPYLLRVENGDVQVKSLKRIFFDLLNQQKDLPTYILQEVDSFFSTKEVTV</sequence>
<dbReference type="Proteomes" id="UP000249547">
    <property type="component" value="Unassembled WGS sequence"/>
</dbReference>
<dbReference type="RefSeq" id="WP_148707282.1">
    <property type="nucleotide sequence ID" value="NZ_QLLL01000004.1"/>
</dbReference>
<reference evidence="2 3" key="1">
    <citation type="submission" date="2018-06" db="EMBL/GenBank/DDBJ databases">
        <title>Genomic Encyclopedia of Archaeal and Bacterial Type Strains, Phase II (KMG-II): from individual species to whole genera.</title>
        <authorList>
            <person name="Goeker M."/>
        </authorList>
    </citation>
    <scope>NUCLEOTIDE SEQUENCE [LARGE SCALE GENOMIC DNA]</scope>
    <source>
        <strain evidence="2 3">DSM 23857</strain>
    </source>
</reference>
<comment type="caution">
    <text evidence="2">The sequence shown here is derived from an EMBL/GenBank/DDBJ whole genome shotgun (WGS) entry which is preliminary data.</text>
</comment>
<dbReference type="OrthoDB" id="882541at2"/>
<dbReference type="EMBL" id="QLLL01000004">
    <property type="protein sequence ID" value="RAJ05133.1"/>
    <property type="molecule type" value="Genomic_DNA"/>
</dbReference>
<keyword evidence="1" id="KW-0812">Transmembrane</keyword>
<proteinExistence type="predicted"/>
<accession>A0A327QP59</accession>
<keyword evidence="1" id="KW-0472">Membrane</keyword>
<keyword evidence="3" id="KW-1185">Reference proteome</keyword>
<evidence type="ECO:0000256" key="1">
    <source>
        <dbReference type="SAM" id="Phobius"/>
    </source>
</evidence>
<organism evidence="2 3">
    <name type="scientific">Chitinophaga skermanii</name>
    <dbReference type="NCBI Taxonomy" id="331697"/>
    <lineage>
        <taxon>Bacteria</taxon>
        <taxon>Pseudomonadati</taxon>
        <taxon>Bacteroidota</taxon>
        <taxon>Chitinophagia</taxon>
        <taxon>Chitinophagales</taxon>
        <taxon>Chitinophagaceae</taxon>
        <taxon>Chitinophaga</taxon>
    </lineage>
</organism>
<dbReference type="AlphaFoldDB" id="A0A327QP59"/>
<gene>
    <name evidence="2" type="ORF">LX64_02287</name>
</gene>
<feature type="transmembrane region" description="Helical" evidence="1">
    <location>
        <begin position="6"/>
        <end position="32"/>
    </location>
</feature>
<evidence type="ECO:0000313" key="3">
    <source>
        <dbReference type="Proteomes" id="UP000249547"/>
    </source>
</evidence>
<protein>
    <submittedName>
        <fullName evidence="2">Uncharacterized protein</fullName>
    </submittedName>
</protein>
<evidence type="ECO:0000313" key="2">
    <source>
        <dbReference type="EMBL" id="RAJ05133.1"/>
    </source>
</evidence>